<comment type="caution">
    <text evidence="1">The sequence shown here is derived from an EMBL/GenBank/DDBJ whole genome shotgun (WGS) entry which is preliminary data.</text>
</comment>
<protein>
    <submittedName>
        <fullName evidence="1">Uncharacterized protein</fullName>
    </submittedName>
</protein>
<dbReference type="AlphaFoldDB" id="A0A9Q4PYJ7"/>
<name>A0A9Q4PYJ7_9EURY</name>
<organism evidence="1 2">
    <name type="scientific">Methanogenium marinum</name>
    <dbReference type="NCBI Taxonomy" id="348610"/>
    <lineage>
        <taxon>Archaea</taxon>
        <taxon>Methanobacteriati</taxon>
        <taxon>Methanobacteriota</taxon>
        <taxon>Stenosarchaea group</taxon>
        <taxon>Methanomicrobia</taxon>
        <taxon>Methanomicrobiales</taxon>
        <taxon>Methanomicrobiaceae</taxon>
        <taxon>Methanogenium</taxon>
    </lineage>
</organism>
<sequence length="105" mass="11215">MRSIRRTSFLVRMVFGAGGFGGADGARVGDFAVGGEVVPHHPGLGAGQTLNFLRIPPHGLFQARFTGDLQMVHKAGVCMDFSVNCCIKSSPEQGMECLITHYPPP</sequence>
<dbReference type="Proteomes" id="UP001143747">
    <property type="component" value="Unassembled WGS sequence"/>
</dbReference>
<dbReference type="EMBL" id="JAKELO010000002">
    <property type="protein sequence ID" value="MDE4908848.1"/>
    <property type="molecule type" value="Genomic_DNA"/>
</dbReference>
<dbReference type="RefSeq" id="WP_274925458.1">
    <property type="nucleotide sequence ID" value="NZ_JAKELO010000002.1"/>
</dbReference>
<evidence type="ECO:0000313" key="1">
    <source>
        <dbReference type="EMBL" id="MDE4908848.1"/>
    </source>
</evidence>
<accession>A0A9Q4PYJ7</accession>
<evidence type="ECO:0000313" key="2">
    <source>
        <dbReference type="Proteomes" id="UP001143747"/>
    </source>
</evidence>
<gene>
    <name evidence="1" type="ORF">L0665_09545</name>
</gene>
<reference evidence="1" key="1">
    <citation type="submission" date="2022-01" db="EMBL/GenBank/DDBJ databases">
        <title>Draft genome of Methanogenium marinum DSM 15558.</title>
        <authorList>
            <person name="Chen S.-C."/>
            <person name="You Y.-T."/>
        </authorList>
    </citation>
    <scope>NUCLEOTIDE SEQUENCE</scope>
    <source>
        <strain evidence="1">DSM 15558</strain>
    </source>
</reference>
<keyword evidence="2" id="KW-1185">Reference proteome</keyword>
<proteinExistence type="predicted"/>